<dbReference type="Proteomes" id="UP000782705">
    <property type="component" value="Unassembled WGS sequence"/>
</dbReference>
<evidence type="ECO:0000256" key="2">
    <source>
        <dbReference type="ARBA" id="ARBA00022723"/>
    </source>
</evidence>
<evidence type="ECO:0000256" key="1">
    <source>
        <dbReference type="ARBA" id="ARBA00015313"/>
    </source>
</evidence>
<proteinExistence type="predicted"/>
<evidence type="ECO:0000256" key="3">
    <source>
        <dbReference type="ARBA" id="ARBA00023008"/>
    </source>
</evidence>
<feature type="domain" description="HMA" evidence="4">
    <location>
        <begin position="1"/>
        <end position="67"/>
    </location>
</feature>
<dbReference type="Pfam" id="PF00403">
    <property type="entry name" value="HMA"/>
    <property type="match status" value="1"/>
</dbReference>
<dbReference type="NCBIfam" id="TIGR00003">
    <property type="entry name" value="copper ion binding protein"/>
    <property type="match status" value="1"/>
</dbReference>
<sequence>MKQTFAINGMSCQHCVGRVEKAVHELPGIKKVKVNLKKQNGVIKFDETETSAESIVAAINETGYEAKVL</sequence>
<dbReference type="PANTHER" id="PTHR46594:SF4">
    <property type="entry name" value="P-TYPE CATION-TRANSPORTING ATPASE"/>
    <property type="match status" value="1"/>
</dbReference>
<dbReference type="Gene3D" id="3.30.70.100">
    <property type="match status" value="1"/>
</dbReference>
<dbReference type="InterPro" id="IPR017969">
    <property type="entry name" value="Heavy-metal-associated_CS"/>
</dbReference>
<dbReference type="RefSeq" id="WP_161902355.1">
    <property type="nucleotide sequence ID" value="NZ_MAEL01000042.1"/>
</dbReference>
<dbReference type="NCBIfam" id="NF033794">
    <property type="entry name" value="chaper_CopZ_Eh"/>
    <property type="match status" value="1"/>
</dbReference>
<keyword evidence="3" id="KW-0186">Copper</keyword>
<evidence type="ECO:0000313" key="6">
    <source>
        <dbReference type="Proteomes" id="UP000782705"/>
    </source>
</evidence>
<organism evidence="5 6">
    <name type="scientific">Candidatus Enterococcus willemsii</name>
    <dbReference type="NCBI Taxonomy" id="1857215"/>
    <lineage>
        <taxon>Bacteria</taxon>
        <taxon>Bacillati</taxon>
        <taxon>Bacillota</taxon>
        <taxon>Bacilli</taxon>
        <taxon>Lactobacillales</taxon>
        <taxon>Enterococcaceae</taxon>
        <taxon>Enterococcus</taxon>
    </lineage>
</organism>
<dbReference type="SUPFAM" id="SSF55008">
    <property type="entry name" value="HMA, heavy metal-associated domain"/>
    <property type="match status" value="1"/>
</dbReference>
<evidence type="ECO:0000313" key="5">
    <source>
        <dbReference type="EMBL" id="KAF1303340.1"/>
    </source>
</evidence>
<comment type="caution">
    <text evidence="5">The sequence shown here is derived from an EMBL/GenBank/DDBJ whole genome shotgun (WGS) entry which is preliminary data.</text>
</comment>
<protein>
    <recommendedName>
        <fullName evidence="1">Copper chaperone CopZ</fullName>
    </recommendedName>
</protein>
<dbReference type="InterPro" id="IPR036163">
    <property type="entry name" value="HMA_dom_sf"/>
</dbReference>
<dbReference type="PROSITE" id="PS50846">
    <property type="entry name" value="HMA_2"/>
    <property type="match status" value="1"/>
</dbReference>
<dbReference type="EMBL" id="MAEL01000042">
    <property type="protein sequence ID" value="KAF1303340.1"/>
    <property type="molecule type" value="Genomic_DNA"/>
</dbReference>
<evidence type="ECO:0000259" key="4">
    <source>
        <dbReference type="PROSITE" id="PS50846"/>
    </source>
</evidence>
<reference evidence="5 6" key="1">
    <citation type="submission" date="2016-06" db="EMBL/GenBank/DDBJ databases">
        <title>Four novel species of enterococci isolated from chicken manure.</title>
        <authorList>
            <person name="Van Tyne D."/>
        </authorList>
    </citation>
    <scope>NUCLEOTIDE SEQUENCE [LARGE SCALE GENOMIC DNA]</scope>
    <source>
        <strain evidence="5 6">CU12B</strain>
    </source>
</reference>
<keyword evidence="2" id="KW-0479">Metal-binding</keyword>
<dbReference type="InterPro" id="IPR000428">
    <property type="entry name" value="Cu-bd"/>
</dbReference>
<dbReference type="InterPro" id="IPR006122">
    <property type="entry name" value="HMA_Cu_ion-bd"/>
</dbReference>
<keyword evidence="6" id="KW-1185">Reference proteome</keyword>
<dbReference type="InterPro" id="IPR006121">
    <property type="entry name" value="HMA_dom"/>
</dbReference>
<accession>A0ABQ6YZ80</accession>
<dbReference type="PRINTS" id="PR00944">
    <property type="entry name" value="CUEXPORT"/>
</dbReference>
<name>A0ABQ6YZ80_9ENTE</name>
<dbReference type="PANTHER" id="PTHR46594">
    <property type="entry name" value="P-TYPE CATION-TRANSPORTING ATPASE"/>
    <property type="match status" value="1"/>
</dbReference>
<gene>
    <name evidence="5" type="ORF">BAU17_08565</name>
</gene>
<dbReference type="PROSITE" id="PS01047">
    <property type="entry name" value="HMA_1"/>
    <property type="match status" value="1"/>
</dbReference>
<dbReference type="CDD" id="cd00371">
    <property type="entry name" value="HMA"/>
    <property type="match status" value="1"/>
</dbReference>